<gene>
    <name evidence="2" type="primary">fabG_3</name>
    <name evidence="2" type="ORF">ab3b_02315</name>
</gene>
<dbReference type="PRINTS" id="PR00081">
    <property type="entry name" value="GDHRDH"/>
</dbReference>
<dbReference type="InterPro" id="IPR036291">
    <property type="entry name" value="NAD(P)-bd_dom_sf"/>
</dbReference>
<reference evidence="2" key="1">
    <citation type="journal article" date="2015" name="Microbiology (Mosc.)">
        <title>Genomics of the Weissella cibaria species with an examination of its metabolic traits.</title>
        <authorList>
            <person name="Lynch K.M."/>
            <person name="Lucid A."/>
            <person name="Arendt E.K."/>
            <person name="Sleator R.D."/>
            <person name="Lucey B."/>
            <person name="Coffey A."/>
        </authorList>
    </citation>
    <scope>NUCLEOTIDE SEQUENCE [LARGE SCALE GENOMIC DNA]</scope>
    <source>
        <strain evidence="2">AB3b</strain>
    </source>
</reference>
<evidence type="ECO:0000256" key="1">
    <source>
        <dbReference type="ARBA" id="ARBA00023002"/>
    </source>
</evidence>
<dbReference type="PANTHER" id="PTHR43157">
    <property type="entry name" value="PHOSPHATIDYLINOSITOL-GLYCAN BIOSYNTHESIS CLASS F PROTEIN-RELATED"/>
    <property type="match status" value="1"/>
</dbReference>
<sequence length="274" mass="29564">MKTIVITGGSDGIGAAAAQELVGLGHQVVIVGRNPTKTAAVANALKMPYHLADFTKLADVQRLANELRQYNHIDVLANNAGGIMGERTLTADGFEKTFQVNHLGAFLLTQLLLDKLVADHATVIATSSIAANLFGAPFDVNDLNVAQGYTSEKAYGYAKYENILFTRELVRRYPGQLHAVAFHPGVVRTSFSSESNTVMRWLYQTPLKYLGTISPAKSAQRLVKLALGTPGVDFTDGAVYNGNHLLQVKNQDADGQDGQALWEASMRAVADYLA</sequence>
<dbReference type="Gene3D" id="3.40.50.720">
    <property type="entry name" value="NAD(P)-binding Rossmann-like Domain"/>
    <property type="match status" value="1"/>
</dbReference>
<dbReference type="AlphaFoldDB" id="A0A0D1JEV8"/>
<dbReference type="Pfam" id="PF00106">
    <property type="entry name" value="adh_short"/>
    <property type="match status" value="1"/>
</dbReference>
<proteinExistence type="predicted"/>
<dbReference type="PATRIC" id="fig|137591.24.peg.2267"/>
<protein>
    <submittedName>
        <fullName evidence="2">FabG_3 protein</fullName>
        <ecNumber evidence="2">1.1.1.100</ecNumber>
    </submittedName>
</protein>
<dbReference type="InterPro" id="IPR002347">
    <property type="entry name" value="SDR_fam"/>
</dbReference>
<dbReference type="GO" id="GO:0004316">
    <property type="term" value="F:3-oxoacyl-[acyl-carrier-protein] reductase (NADPH) activity"/>
    <property type="evidence" value="ECO:0007669"/>
    <property type="project" value="UniProtKB-EC"/>
</dbReference>
<dbReference type="SUPFAM" id="SSF51735">
    <property type="entry name" value="NAD(P)-binding Rossmann-fold domains"/>
    <property type="match status" value="1"/>
</dbReference>
<dbReference type="RefSeq" id="WP_043941977.1">
    <property type="nucleotide sequence ID" value="NZ_JWHT01000068.1"/>
</dbReference>
<dbReference type="EC" id="1.1.1.100" evidence="2"/>
<dbReference type="Proteomes" id="UP000032289">
    <property type="component" value="Unassembled WGS sequence"/>
</dbReference>
<dbReference type="EMBL" id="JWHT01000068">
    <property type="protein sequence ID" value="KIU19998.1"/>
    <property type="molecule type" value="Genomic_DNA"/>
</dbReference>
<keyword evidence="1 2" id="KW-0560">Oxidoreductase</keyword>
<name>A0A0D1JEV8_9LACO</name>
<comment type="caution">
    <text evidence="2">The sequence shown here is derived from an EMBL/GenBank/DDBJ whole genome shotgun (WGS) entry which is preliminary data.</text>
</comment>
<evidence type="ECO:0000313" key="2">
    <source>
        <dbReference type="EMBL" id="KIU19998.1"/>
    </source>
</evidence>
<evidence type="ECO:0000313" key="3">
    <source>
        <dbReference type="Proteomes" id="UP000032289"/>
    </source>
</evidence>
<accession>A0A0D1JEV8</accession>
<dbReference type="PANTHER" id="PTHR43157:SF31">
    <property type="entry name" value="PHOSPHATIDYLINOSITOL-GLYCAN BIOSYNTHESIS CLASS F PROTEIN"/>
    <property type="match status" value="1"/>
</dbReference>
<organism evidence="2 3">
    <name type="scientific">Weissella cibaria</name>
    <dbReference type="NCBI Taxonomy" id="137591"/>
    <lineage>
        <taxon>Bacteria</taxon>
        <taxon>Bacillati</taxon>
        <taxon>Bacillota</taxon>
        <taxon>Bacilli</taxon>
        <taxon>Lactobacillales</taxon>
        <taxon>Lactobacillaceae</taxon>
        <taxon>Weissella</taxon>
    </lineage>
</organism>